<name>A0AAU8YS25_CLOBO</name>
<evidence type="ECO:0000313" key="3">
    <source>
        <dbReference type="Proteomes" id="UP000238070"/>
    </source>
</evidence>
<dbReference type="Gene3D" id="1.10.10.10">
    <property type="entry name" value="Winged helix-like DNA-binding domain superfamily/Winged helix DNA-binding domain"/>
    <property type="match status" value="1"/>
</dbReference>
<dbReference type="Proteomes" id="UP000238070">
    <property type="component" value="Chromosome"/>
</dbReference>
<gene>
    <name evidence="2" type="ORF">C3B64_00960</name>
</gene>
<sequence>MLKTEQKQQILELRKKGYGYKSIAGILEIKRDSVRNLCKRYGLAGYGKPIEHNILEKENRIICCLNCGQQIIVDGKRGRKPKFCSEECRRSWWKNNNDKRNRKESDWYSFRCKNCGKKFKAYGNKNRKFCSIRCSTEHRFGSTN</sequence>
<reference evidence="2 3" key="1">
    <citation type="submission" date="2018-01" db="EMBL/GenBank/DDBJ databases">
        <title>Genetic Diversity of Clostridium botulinum in seafood.</title>
        <authorList>
            <person name="Athira V."/>
            <person name="Arun Jyothi P.V."/>
            <person name="Lalitha K.V."/>
            <person name="Joseph T.C."/>
        </authorList>
    </citation>
    <scope>NUCLEOTIDE SEQUENCE [LARGE SCALE GENOMIC DNA]</scope>
    <source>
        <strain evidence="2 3">Mfbjulcb5</strain>
    </source>
</reference>
<dbReference type="EMBL" id="CP027776">
    <property type="protein sequence ID" value="AVP62899.1"/>
    <property type="molecule type" value="Genomic_DNA"/>
</dbReference>
<evidence type="ECO:0000313" key="2">
    <source>
        <dbReference type="EMBL" id="AVP62899.1"/>
    </source>
</evidence>
<protein>
    <recommendedName>
        <fullName evidence="1">Insertion element IS150 protein InsJ-like helix-turn-helix domain-containing protein</fullName>
    </recommendedName>
</protein>
<organism evidence="2 3">
    <name type="scientific">Clostridium botulinum</name>
    <dbReference type="NCBI Taxonomy" id="1491"/>
    <lineage>
        <taxon>Bacteria</taxon>
        <taxon>Bacillati</taxon>
        <taxon>Bacillota</taxon>
        <taxon>Clostridia</taxon>
        <taxon>Eubacteriales</taxon>
        <taxon>Clostridiaceae</taxon>
        <taxon>Clostridium</taxon>
    </lineage>
</organism>
<dbReference type="InterPro" id="IPR055247">
    <property type="entry name" value="InsJ-like_HTH"/>
</dbReference>
<feature type="domain" description="Insertion element IS150 protein InsJ-like helix-turn-helix" evidence="1">
    <location>
        <begin position="6"/>
        <end position="45"/>
    </location>
</feature>
<dbReference type="AlphaFoldDB" id="A0AAU8YS25"/>
<proteinExistence type="predicted"/>
<accession>A0AAU8YS25</accession>
<dbReference type="InterPro" id="IPR036388">
    <property type="entry name" value="WH-like_DNA-bd_sf"/>
</dbReference>
<dbReference type="Pfam" id="PF13518">
    <property type="entry name" value="HTH_28"/>
    <property type="match status" value="1"/>
</dbReference>
<evidence type="ECO:0000259" key="1">
    <source>
        <dbReference type="Pfam" id="PF13518"/>
    </source>
</evidence>